<name>A0AAD1XY47_EUPCR</name>
<sequence length="101" mass="11168">MKAHFSSTGYLASVALVKSNLAKMQGYCYCNYSSDHSMASLTLYTNHSSRFRMSSLSLPVSPPVSYNHISCKVKNSLSNQTKVDFGLLIGSQPYLRSVLSY</sequence>
<dbReference type="AlphaFoldDB" id="A0AAD1XY47"/>
<evidence type="ECO:0000313" key="1">
    <source>
        <dbReference type="EMBL" id="CAI2381162.1"/>
    </source>
</evidence>
<reference evidence="1" key="1">
    <citation type="submission" date="2023-07" db="EMBL/GenBank/DDBJ databases">
        <authorList>
            <consortium name="AG Swart"/>
            <person name="Singh M."/>
            <person name="Singh A."/>
            <person name="Seah K."/>
            <person name="Emmerich C."/>
        </authorList>
    </citation>
    <scope>NUCLEOTIDE SEQUENCE</scope>
    <source>
        <strain evidence="1">DP1</strain>
    </source>
</reference>
<protein>
    <submittedName>
        <fullName evidence="1">Uncharacterized protein</fullName>
    </submittedName>
</protein>
<keyword evidence="2" id="KW-1185">Reference proteome</keyword>
<gene>
    <name evidence="1" type="ORF">ECRASSUSDP1_LOCUS22609</name>
</gene>
<proteinExistence type="predicted"/>
<organism evidence="1 2">
    <name type="scientific">Euplotes crassus</name>
    <dbReference type="NCBI Taxonomy" id="5936"/>
    <lineage>
        <taxon>Eukaryota</taxon>
        <taxon>Sar</taxon>
        <taxon>Alveolata</taxon>
        <taxon>Ciliophora</taxon>
        <taxon>Intramacronucleata</taxon>
        <taxon>Spirotrichea</taxon>
        <taxon>Hypotrichia</taxon>
        <taxon>Euplotida</taxon>
        <taxon>Euplotidae</taxon>
        <taxon>Moneuplotes</taxon>
    </lineage>
</organism>
<evidence type="ECO:0000313" key="2">
    <source>
        <dbReference type="Proteomes" id="UP001295684"/>
    </source>
</evidence>
<dbReference type="EMBL" id="CAMPGE010023196">
    <property type="protein sequence ID" value="CAI2381162.1"/>
    <property type="molecule type" value="Genomic_DNA"/>
</dbReference>
<comment type="caution">
    <text evidence="1">The sequence shown here is derived from an EMBL/GenBank/DDBJ whole genome shotgun (WGS) entry which is preliminary data.</text>
</comment>
<accession>A0AAD1XY47</accession>
<dbReference type="Proteomes" id="UP001295684">
    <property type="component" value="Unassembled WGS sequence"/>
</dbReference>